<comment type="caution">
    <text evidence="7">The sequence shown here is derived from an EMBL/GenBank/DDBJ whole genome shotgun (WGS) entry which is preliminary data.</text>
</comment>
<accession>A0A9P4Z0M4</accession>
<feature type="transmembrane region" description="Helical" evidence="6">
    <location>
        <begin position="118"/>
        <end position="138"/>
    </location>
</feature>
<reference evidence="7" key="1">
    <citation type="submission" date="2020-03" db="EMBL/GenBank/DDBJ databases">
        <title>Site-based positive gene gene selection in Geosmithia morbida across the United States reveals a broad range of putative effectors and factors for local host and environmental adapation.</title>
        <authorList>
            <person name="Onufrak A."/>
            <person name="Murdoch R.W."/>
            <person name="Gazis R."/>
            <person name="Huff M."/>
            <person name="Staton M."/>
            <person name="Klingeman W."/>
            <person name="Hadziabdic D."/>
        </authorList>
    </citation>
    <scope>NUCLEOTIDE SEQUENCE</scope>
    <source>
        <strain evidence="7">1262</strain>
    </source>
</reference>
<feature type="transmembrane region" description="Helical" evidence="6">
    <location>
        <begin position="12"/>
        <end position="38"/>
    </location>
</feature>
<feature type="transmembrane region" description="Helical" evidence="6">
    <location>
        <begin position="189"/>
        <end position="213"/>
    </location>
</feature>
<dbReference type="OrthoDB" id="18453at2759"/>
<keyword evidence="4 6" id="KW-0472">Membrane</keyword>
<feature type="transmembrane region" description="Helical" evidence="6">
    <location>
        <begin position="80"/>
        <end position="98"/>
    </location>
</feature>
<dbReference type="Proteomes" id="UP000749293">
    <property type="component" value="Unassembled WGS sequence"/>
</dbReference>
<evidence type="ECO:0000256" key="5">
    <source>
        <dbReference type="SAM" id="MobiDB-lite"/>
    </source>
</evidence>
<feature type="transmembrane region" description="Helical" evidence="6">
    <location>
        <begin position="159"/>
        <end position="177"/>
    </location>
</feature>
<keyword evidence="2 6" id="KW-0812">Transmembrane</keyword>
<dbReference type="Gene3D" id="1.20.1070.10">
    <property type="entry name" value="Rhodopsin 7-helix transmembrane proteins"/>
    <property type="match status" value="1"/>
</dbReference>
<feature type="transmembrane region" description="Helical" evidence="6">
    <location>
        <begin position="426"/>
        <end position="444"/>
    </location>
</feature>
<name>A0A9P4Z0M4_9HYPO</name>
<evidence type="ECO:0000256" key="4">
    <source>
        <dbReference type="ARBA" id="ARBA00023136"/>
    </source>
</evidence>
<proteinExistence type="predicted"/>
<evidence type="ECO:0000256" key="1">
    <source>
        <dbReference type="ARBA" id="ARBA00004141"/>
    </source>
</evidence>
<evidence type="ECO:0000313" key="8">
    <source>
        <dbReference type="Proteomes" id="UP000749293"/>
    </source>
</evidence>
<keyword evidence="8" id="KW-1185">Reference proteome</keyword>
<protein>
    <recommendedName>
        <fullName evidence="9">G-protein coupled receptors family 2 profile 2 domain-containing protein</fullName>
    </recommendedName>
</protein>
<gene>
    <name evidence="7" type="ORF">GMORB2_0254</name>
</gene>
<evidence type="ECO:0008006" key="9">
    <source>
        <dbReference type="Google" id="ProtNLM"/>
    </source>
</evidence>
<keyword evidence="3 6" id="KW-1133">Transmembrane helix</keyword>
<organism evidence="7 8">
    <name type="scientific">Geosmithia morbida</name>
    <dbReference type="NCBI Taxonomy" id="1094350"/>
    <lineage>
        <taxon>Eukaryota</taxon>
        <taxon>Fungi</taxon>
        <taxon>Dikarya</taxon>
        <taxon>Ascomycota</taxon>
        <taxon>Pezizomycotina</taxon>
        <taxon>Sordariomycetes</taxon>
        <taxon>Hypocreomycetidae</taxon>
        <taxon>Hypocreales</taxon>
        <taxon>Bionectriaceae</taxon>
        <taxon>Geosmithia</taxon>
    </lineage>
</organism>
<dbReference type="RefSeq" id="XP_035325170.1">
    <property type="nucleotide sequence ID" value="XM_035462240.1"/>
</dbReference>
<feature type="transmembrane region" description="Helical" evidence="6">
    <location>
        <begin position="464"/>
        <end position="484"/>
    </location>
</feature>
<dbReference type="PANTHER" id="PTHR23112">
    <property type="entry name" value="G PROTEIN-COUPLED RECEPTOR 157-RELATED"/>
    <property type="match status" value="1"/>
</dbReference>
<sequence>MADVDQLTKDQILAIVALERTGGSTSLIAVFCIFVAYWTIPEVRNVQNTFIVFASVANVGASAASIIARDGLVKGDDSGLCQVQGFLFEMSVCFPWPFLLLPYPPLVRDGPPCEFRCALLVFLPLLVLVSTEGMQHVGTVTIEDADASKTHRRFMQSDPWWSLAMAANVFLVFYFRASPDGWDDIRIYSYYMLIWICILGSIILYFLVGYHVFRSRNIIQSFTAPYTSPDTTATTTTTVTSQPDDASLANMLRHQQSPHFRLPRVPQGGFYGTVVTEVQVTHSVLGVSQPRTASPSSPAYPGRAHMPTLSFDAGAPGRETPVMAARAPCFSAVVTSELSGDQMGGGGDVSEDQQHGQQDGVVVPGGCRAGWGRWILGSKTQPSGGSMSAATSEGAEGVGGANPGRLSRTKRSLVDRFLVADPIKSAYLRTSFLFTLSVLVTWIPSSMNRIHSWLTGVSPFEYHVATAAVLPLQGLWNAVIFFVTSSRTIRRWVRQRRGLQGDGRHMHHDDGPAVEGVVGPAPSGAEGAVISSHHNRPSLYETDEESASSLVSDVEMRELAGQPSKRSTIGRSGPEWRGLDLTGGDAEAHTNGLIGIDPEDLVAAGAGLGRLVGDGHVVEPVSPHAQDPLADIDVALEEARSGAGLDDIGHGAELGEQLAVVEEDILAGRVSHVALGGRRVDALPALLLPLLPLLAQLQNLPLSLVQDGAE</sequence>
<dbReference type="EMBL" id="JAANYQ010000001">
    <property type="protein sequence ID" value="KAF4126518.1"/>
    <property type="molecule type" value="Genomic_DNA"/>
</dbReference>
<evidence type="ECO:0000313" key="7">
    <source>
        <dbReference type="EMBL" id="KAF4126518.1"/>
    </source>
</evidence>
<dbReference type="GO" id="GO:0004930">
    <property type="term" value="F:G protein-coupled receptor activity"/>
    <property type="evidence" value="ECO:0007669"/>
    <property type="project" value="TreeGrafter"/>
</dbReference>
<comment type="subcellular location">
    <subcellularLocation>
        <location evidence="1">Membrane</location>
        <topology evidence="1">Multi-pass membrane protein</topology>
    </subcellularLocation>
</comment>
<feature type="compositionally biased region" description="Polar residues" evidence="5">
    <location>
        <begin position="379"/>
        <end position="391"/>
    </location>
</feature>
<evidence type="ECO:0000256" key="6">
    <source>
        <dbReference type="SAM" id="Phobius"/>
    </source>
</evidence>
<feature type="transmembrane region" description="Helical" evidence="6">
    <location>
        <begin position="50"/>
        <end position="68"/>
    </location>
</feature>
<dbReference type="GeneID" id="55966484"/>
<evidence type="ECO:0000256" key="2">
    <source>
        <dbReference type="ARBA" id="ARBA00022692"/>
    </source>
</evidence>
<dbReference type="AlphaFoldDB" id="A0A9P4Z0M4"/>
<dbReference type="GO" id="GO:0005886">
    <property type="term" value="C:plasma membrane"/>
    <property type="evidence" value="ECO:0007669"/>
    <property type="project" value="TreeGrafter"/>
</dbReference>
<feature type="region of interest" description="Disordered" evidence="5">
    <location>
        <begin position="518"/>
        <end position="583"/>
    </location>
</feature>
<feature type="region of interest" description="Disordered" evidence="5">
    <location>
        <begin position="379"/>
        <end position="405"/>
    </location>
</feature>
<evidence type="ECO:0000256" key="3">
    <source>
        <dbReference type="ARBA" id="ARBA00022989"/>
    </source>
</evidence>
<dbReference type="PANTHER" id="PTHR23112:SF0">
    <property type="entry name" value="TRANSMEMBRANE PROTEIN 116"/>
    <property type="match status" value="1"/>
</dbReference>
<dbReference type="GO" id="GO:0007189">
    <property type="term" value="P:adenylate cyclase-activating G protein-coupled receptor signaling pathway"/>
    <property type="evidence" value="ECO:0007669"/>
    <property type="project" value="TreeGrafter"/>
</dbReference>